<sequence length="330" mass="37612">MPEYWWVNHKQTFRQEIEGQYLWSPKRKSNGARNEFYDNMRRANPGDLVFSFANQAISYVGRVTQLAFTAPKPTEFGDTGAYWSNEGWYLPVYWVPLVPAVRPKELIEKLGPLLPTRYSPIDPISGRGHQSVYLASISKAVFETVIANTTFDAQALEFGGRNSLTFETVGDFLDEIVERRIKADLKLSDTVRKSVIQARRGQGQFRANVEAIERECRLTGITNPSLLIASHIKPWRLCSSAEERLDGMNGLLLTPDADLLFDRGFISFQDNGDVLVSPRMDHGDLYRLGFEQLARERFGLAEAPAVWRTAPFAERRHSYLNYHRSNVFIG</sequence>
<keyword evidence="3" id="KW-1185">Reference proteome</keyword>
<keyword evidence="2" id="KW-0540">Nuclease</keyword>
<protein>
    <submittedName>
        <fullName evidence="2">HNH endonuclease</fullName>
    </submittedName>
</protein>
<keyword evidence="2" id="KW-0255">Endonuclease</keyword>
<proteinExistence type="predicted"/>
<evidence type="ECO:0000259" key="1">
    <source>
        <dbReference type="Pfam" id="PF13391"/>
    </source>
</evidence>
<evidence type="ECO:0000313" key="3">
    <source>
        <dbReference type="Proteomes" id="UP001201701"/>
    </source>
</evidence>
<gene>
    <name evidence="2" type="ORF">L4923_28740</name>
</gene>
<dbReference type="Proteomes" id="UP001201701">
    <property type="component" value="Unassembled WGS sequence"/>
</dbReference>
<dbReference type="Pfam" id="PF13391">
    <property type="entry name" value="HNH_2"/>
    <property type="match status" value="1"/>
</dbReference>
<dbReference type="EMBL" id="JAKREW010000066">
    <property type="protein sequence ID" value="MCG7509029.1"/>
    <property type="molecule type" value="Genomic_DNA"/>
</dbReference>
<dbReference type="GO" id="GO:0004519">
    <property type="term" value="F:endonuclease activity"/>
    <property type="evidence" value="ECO:0007669"/>
    <property type="project" value="UniProtKB-KW"/>
</dbReference>
<name>A0ABS9QNJ9_9HYPH</name>
<accession>A0ABS9QNJ9</accession>
<organism evidence="2 3">
    <name type="scientific">Mesorhizobium retamae</name>
    <dbReference type="NCBI Taxonomy" id="2912854"/>
    <lineage>
        <taxon>Bacteria</taxon>
        <taxon>Pseudomonadati</taxon>
        <taxon>Pseudomonadota</taxon>
        <taxon>Alphaproteobacteria</taxon>
        <taxon>Hyphomicrobiales</taxon>
        <taxon>Phyllobacteriaceae</taxon>
        <taxon>Mesorhizobium</taxon>
    </lineage>
</organism>
<dbReference type="InterPro" id="IPR003615">
    <property type="entry name" value="HNH_nuc"/>
</dbReference>
<keyword evidence="2" id="KW-0378">Hydrolase</keyword>
<comment type="caution">
    <text evidence="2">The sequence shown here is derived from an EMBL/GenBank/DDBJ whole genome shotgun (WGS) entry which is preliminary data.</text>
</comment>
<dbReference type="RefSeq" id="WP_239370527.1">
    <property type="nucleotide sequence ID" value="NZ_JAKREW010000066.1"/>
</dbReference>
<evidence type="ECO:0000313" key="2">
    <source>
        <dbReference type="EMBL" id="MCG7509029.1"/>
    </source>
</evidence>
<feature type="domain" description="HNH nuclease" evidence="1">
    <location>
        <begin position="216"/>
        <end position="269"/>
    </location>
</feature>
<reference evidence="2 3" key="1">
    <citation type="submission" date="2022-02" db="EMBL/GenBank/DDBJ databases">
        <title>Draft genome sequence of Mezorhizobium retamae strain IRAMC:0171 isolated from Retama raetam nodules.</title>
        <authorList>
            <person name="Bengaied R."/>
            <person name="Sbissi I."/>
            <person name="Huber K."/>
            <person name="Ghodbane F."/>
            <person name="Nouioui I."/>
            <person name="Tarhouni M."/>
            <person name="Gtari M."/>
        </authorList>
    </citation>
    <scope>NUCLEOTIDE SEQUENCE [LARGE SCALE GENOMIC DNA]</scope>
    <source>
        <strain evidence="2 3">IRAMC:0171</strain>
    </source>
</reference>